<dbReference type="EMBL" id="CAJOBA010047164">
    <property type="protein sequence ID" value="CAF4198005.1"/>
    <property type="molecule type" value="Genomic_DNA"/>
</dbReference>
<dbReference type="PROSITE" id="PS00028">
    <property type="entry name" value="ZINC_FINGER_C2H2_1"/>
    <property type="match status" value="1"/>
</dbReference>
<dbReference type="PANTHER" id="PTHR46954:SF1">
    <property type="entry name" value="C2H2-TYPE DOMAIN-CONTAINING PROTEIN"/>
    <property type="match status" value="1"/>
</dbReference>
<feature type="compositionally biased region" description="Acidic residues" evidence="1">
    <location>
        <begin position="722"/>
        <end position="731"/>
    </location>
</feature>
<feature type="compositionally biased region" description="Basic residues" evidence="1">
    <location>
        <begin position="706"/>
        <end position="716"/>
    </location>
</feature>
<reference evidence="3" key="1">
    <citation type="submission" date="2021-02" db="EMBL/GenBank/DDBJ databases">
        <authorList>
            <person name="Nowell W R."/>
        </authorList>
    </citation>
    <scope>NUCLEOTIDE SEQUENCE</scope>
</reference>
<dbReference type="EMBL" id="CAJNOK010025455">
    <property type="protein sequence ID" value="CAF1390331.1"/>
    <property type="molecule type" value="Genomic_DNA"/>
</dbReference>
<evidence type="ECO:0000313" key="5">
    <source>
        <dbReference type="Proteomes" id="UP000677228"/>
    </source>
</evidence>
<dbReference type="AlphaFoldDB" id="A0A8S2F466"/>
<evidence type="ECO:0000313" key="3">
    <source>
        <dbReference type="EMBL" id="CAF1390331.1"/>
    </source>
</evidence>
<evidence type="ECO:0000259" key="2">
    <source>
        <dbReference type="PROSITE" id="PS00028"/>
    </source>
</evidence>
<comment type="caution">
    <text evidence="3">The sequence shown here is derived from an EMBL/GenBank/DDBJ whole genome shotgun (WGS) entry which is preliminary data.</text>
</comment>
<organism evidence="3 5">
    <name type="scientific">Didymodactylos carnosus</name>
    <dbReference type="NCBI Taxonomy" id="1234261"/>
    <lineage>
        <taxon>Eukaryota</taxon>
        <taxon>Metazoa</taxon>
        <taxon>Spiralia</taxon>
        <taxon>Gnathifera</taxon>
        <taxon>Rotifera</taxon>
        <taxon>Eurotatoria</taxon>
        <taxon>Bdelloidea</taxon>
        <taxon>Philodinida</taxon>
        <taxon>Philodinidae</taxon>
        <taxon>Didymodactylos</taxon>
    </lineage>
</organism>
<dbReference type="PANTHER" id="PTHR46954">
    <property type="entry name" value="C2H2-TYPE DOMAIN-CONTAINING PROTEIN"/>
    <property type="match status" value="1"/>
</dbReference>
<dbReference type="Proteomes" id="UP000677228">
    <property type="component" value="Unassembled WGS sequence"/>
</dbReference>
<proteinExistence type="predicted"/>
<feature type="domain" description="C2H2-type" evidence="2">
    <location>
        <begin position="688"/>
        <end position="708"/>
    </location>
</feature>
<evidence type="ECO:0000256" key="1">
    <source>
        <dbReference type="SAM" id="MobiDB-lite"/>
    </source>
</evidence>
<evidence type="ECO:0000313" key="4">
    <source>
        <dbReference type="EMBL" id="CAF4198005.1"/>
    </source>
</evidence>
<feature type="region of interest" description="Disordered" evidence="1">
    <location>
        <begin position="706"/>
        <end position="746"/>
    </location>
</feature>
<dbReference type="Proteomes" id="UP000682733">
    <property type="component" value="Unassembled WGS sequence"/>
</dbReference>
<dbReference type="InterPro" id="IPR013087">
    <property type="entry name" value="Znf_C2H2_type"/>
</dbReference>
<sequence length="772" mass="87871">MGEQDRSKLYEKFVKLYTQYYSATVSHNQTLYHNANKEWNTLKTDHAALCDKLTDYSSKIMMRKGDLQRYWGMKMKTKSGTTISQLTPSPTLSLLGTKAVVCNNEVEETANKRETPAQTKTSKELHDVNEKLTKLQALKSTGLFTDENRRMMKDSEEQRRLLKLKLKSLTTDQERKRKKRANFKQALNVIVEKHPDVADTLKRFKRNDPHRPSLEVDQPGLLETILEIASPAAAADDRRRTELLRSIKTLDDLTEELSKRGFHLSRTGTYLRLIPRRWNTTEGKRHVTTVPVKLIRAQNTMRHCHPDSRLAAASIEYLKDLASLFGSQCTLVLSQDDKARVPLGLPAAKKQAPILMHLEYRVQLPDHDFVIAEKHKLIPSVYAVLTFKNKLLSYSGPTYIGIRSGKHDRSTAFTHLQDLSKCLSFNPFKQYSHTADQNLKPVVIIFTDGGPDENPRFPKTRVCYSEFFKANDLDALFVATNAPGHSAFNPVERRMAPLSHDLAGIILPHDYYGSHLDDSGKTKDLNLEKQNFERAGGNQNPRLFFLAEVLAEVWSSTVIDQHPVIAEYISPKASPKEPQDQTEEWKAMHIRQSQYCLQIVRCDDEVCCGKWRTNLASVLPSRFLPPPIPYESTTEGISCAEQDSSSGLYGGLFERLALDKIKTPNTSQPLQFDYCCPSVQDQLKGRTCDKCAIYFPSKSAKLLHNRMHKKQRLKRKPLLEPESTDADDSTTETESNSTDVKINQNNESVDDEYGIELITDQQSWAASYFLEQ</sequence>
<accession>A0A8S2F466</accession>
<gene>
    <name evidence="3" type="ORF">OVA965_LOCUS32541</name>
    <name evidence="4" type="ORF">TMI583_LOCUS33403</name>
</gene>
<name>A0A8S2F466_9BILA</name>
<protein>
    <recommendedName>
        <fullName evidence="2">C2H2-type domain-containing protein</fullName>
    </recommendedName>
</protein>